<accession>A0AAQ3M3R0</accession>
<evidence type="ECO:0000256" key="2">
    <source>
        <dbReference type="ARBA" id="ARBA00022771"/>
    </source>
</evidence>
<feature type="domain" description="Zinc finger PHD-type" evidence="6">
    <location>
        <begin position="53"/>
        <end position="101"/>
    </location>
</feature>
<dbReference type="Gene3D" id="2.170.270.10">
    <property type="entry name" value="SET domain"/>
    <property type="match status" value="1"/>
</dbReference>
<feature type="compositionally biased region" description="Acidic residues" evidence="5">
    <location>
        <begin position="746"/>
        <end position="755"/>
    </location>
</feature>
<dbReference type="Gene3D" id="3.30.40.10">
    <property type="entry name" value="Zinc/RING finger domain, C3HC4 (zinc finger)"/>
    <property type="match status" value="1"/>
</dbReference>
<feature type="compositionally biased region" description="Polar residues" evidence="5">
    <location>
        <begin position="525"/>
        <end position="543"/>
    </location>
</feature>
<dbReference type="GO" id="GO:0008270">
    <property type="term" value="F:zinc ion binding"/>
    <property type="evidence" value="ECO:0007669"/>
    <property type="project" value="UniProtKB-KW"/>
</dbReference>
<sequence>MRDSMTDALYPPPAITSHDHAPSVLSQKPSYPDNQRNGVSPMDDAHEDDGQISCFCGFADDDGNTVACDLCNRWQHTTCYYPQYDGRDLPDELQHFCVECRPKPFNAEAARARQQQKRDRHHSLSNGTKRQVTKSHKKKVKDQSNTTLTNGWPLDKARHDRNSASPRDQPPPAKRPKTSHRPSESISKPLSRKRNASVANNRSSSQSPDRPSEYYSSEYLRTCKDDDWAPADANLYNDIKVTNKLSQWLHMSDEDFQKEHGQGKGDLLMRWDGDLDDIPGKAQIEIMDGHDLHENPELPSFKAVTVKEPVASGAYIGELRGHVGFTAQYKEDPSNRWASLRHPEPFVFLHPSLHIYVDARNEGTDLRYVRRSCRPNAKLQVLITDSTNYHFCFMATEEIHPGMEVAVAWDTQDSIYRASNGISSKEMDHLSTWVSNVLANCGPCACNINGIECFMARFDRRGRDDEPPLLKVPKTKRKKANHHVSPLNTHTVNSRSGSEVRRGDGDDEPTDSRSVSGSGGGSASRDITPNTHYSANGSLSNVPELSERERKKLAKEEEMFKRQEEERTGRQGKKKRSSAGSNLNTPSATSTSSAKQVKYTDSGTARQSGLPAKRPGRPKGSSSRASANRASKVVPLSKPVYVDADTQCDMDQEDAEERAAQRAAAPVQTYISTTQRLLQRCALNNSRRKVSASPPKSSKSADDDGPMDLDSKSVVAEPEQLKENLAESESGTATPPPAPSTTVDTQMEDVDDDGDPTSHQDEETNKLTKAEREPTSSSPVASHPSSDPAGPLWQSKASPGSDTADATPAEGHKPTNMHVSMPPPATVGWITSAAAHSSPMSLNLPTLVFSPSVTAAVQPSPMRKKLSLSDYTKRSKAKDKPERDGSPASVASGPTGPPLQASASDMQREGSQAIEEEQDVKMEDVTDGISVAVPPVSSTGSDTIET</sequence>
<feature type="compositionally biased region" description="Basic residues" evidence="5">
    <location>
        <begin position="114"/>
        <end position="123"/>
    </location>
</feature>
<dbReference type="SUPFAM" id="SSF57903">
    <property type="entry name" value="FYVE/PHD zinc finger"/>
    <property type="match status" value="1"/>
</dbReference>
<dbReference type="InterPro" id="IPR001965">
    <property type="entry name" value="Znf_PHD"/>
</dbReference>
<proteinExistence type="predicted"/>
<keyword evidence="3" id="KW-0862">Zinc</keyword>
<feature type="compositionally biased region" description="Basic residues" evidence="5">
    <location>
        <begin position="131"/>
        <end position="140"/>
    </location>
</feature>
<evidence type="ECO:0000313" key="7">
    <source>
        <dbReference type="EMBL" id="WPG99542.1"/>
    </source>
</evidence>
<feature type="compositionally biased region" description="Polar residues" evidence="5">
    <location>
        <begin position="669"/>
        <end position="685"/>
    </location>
</feature>
<feature type="region of interest" description="Disordered" evidence="5">
    <location>
        <begin position="464"/>
        <end position="826"/>
    </location>
</feature>
<keyword evidence="8" id="KW-1185">Reference proteome</keyword>
<dbReference type="InterPro" id="IPR019787">
    <property type="entry name" value="Znf_PHD-finger"/>
</dbReference>
<keyword evidence="1" id="KW-0479">Metal-binding</keyword>
<keyword evidence="4" id="KW-0156">Chromatin regulator</keyword>
<feature type="compositionally biased region" description="Low complexity" evidence="5">
    <location>
        <begin position="621"/>
        <end position="631"/>
    </location>
</feature>
<feature type="compositionally biased region" description="Basic and acidic residues" evidence="5">
    <location>
        <begin position="545"/>
        <end position="569"/>
    </location>
</feature>
<dbReference type="GO" id="GO:0034967">
    <property type="term" value="C:Set3 complex"/>
    <property type="evidence" value="ECO:0007669"/>
    <property type="project" value="TreeGrafter"/>
</dbReference>
<feature type="region of interest" description="Disordered" evidence="5">
    <location>
        <begin position="108"/>
        <end position="213"/>
    </location>
</feature>
<feature type="region of interest" description="Disordered" evidence="5">
    <location>
        <begin position="1"/>
        <end position="44"/>
    </location>
</feature>
<feature type="region of interest" description="Disordered" evidence="5">
    <location>
        <begin position="856"/>
        <end position="946"/>
    </location>
</feature>
<dbReference type="SUPFAM" id="SSF82199">
    <property type="entry name" value="SET domain"/>
    <property type="match status" value="1"/>
</dbReference>
<evidence type="ECO:0000256" key="1">
    <source>
        <dbReference type="ARBA" id="ARBA00022723"/>
    </source>
</evidence>
<feature type="compositionally biased region" description="Polar residues" evidence="5">
    <location>
        <begin position="936"/>
        <end position="946"/>
    </location>
</feature>
<gene>
    <name evidence="7" type="ORF">R9X50_00235900</name>
</gene>
<dbReference type="SMART" id="SM00249">
    <property type="entry name" value="PHD"/>
    <property type="match status" value="1"/>
</dbReference>
<feature type="compositionally biased region" description="Low complexity" evidence="5">
    <location>
        <begin position="775"/>
        <end position="788"/>
    </location>
</feature>
<feature type="compositionally biased region" description="Acidic residues" evidence="5">
    <location>
        <begin position="646"/>
        <end position="656"/>
    </location>
</feature>
<evidence type="ECO:0000256" key="4">
    <source>
        <dbReference type="ARBA" id="ARBA00022853"/>
    </source>
</evidence>
<feature type="compositionally biased region" description="Polar residues" evidence="5">
    <location>
        <begin position="486"/>
        <end position="497"/>
    </location>
</feature>
<dbReference type="InterPro" id="IPR001214">
    <property type="entry name" value="SET_dom"/>
</dbReference>
<dbReference type="GO" id="GO:0070210">
    <property type="term" value="C:Rpd3L-Expanded complex"/>
    <property type="evidence" value="ECO:0007669"/>
    <property type="project" value="TreeGrafter"/>
</dbReference>
<dbReference type="EMBL" id="CP138582">
    <property type="protein sequence ID" value="WPG99542.1"/>
    <property type="molecule type" value="Genomic_DNA"/>
</dbReference>
<evidence type="ECO:0000313" key="8">
    <source>
        <dbReference type="Proteomes" id="UP001303373"/>
    </source>
</evidence>
<feature type="compositionally biased region" description="Basic and acidic residues" evidence="5">
    <location>
        <begin position="756"/>
        <end position="774"/>
    </location>
</feature>
<dbReference type="AlphaFoldDB" id="A0AAQ3M3R0"/>
<dbReference type="PANTHER" id="PTHR46462:SF3">
    <property type="entry name" value="UPSET, ISOFORM A"/>
    <property type="match status" value="1"/>
</dbReference>
<organism evidence="7 8">
    <name type="scientific">Acrodontium crateriforme</name>
    <dbReference type="NCBI Taxonomy" id="150365"/>
    <lineage>
        <taxon>Eukaryota</taxon>
        <taxon>Fungi</taxon>
        <taxon>Dikarya</taxon>
        <taxon>Ascomycota</taxon>
        <taxon>Pezizomycotina</taxon>
        <taxon>Dothideomycetes</taxon>
        <taxon>Dothideomycetidae</taxon>
        <taxon>Mycosphaerellales</taxon>
        <taxon>Teratosphaeriaceae</taxon>
        <taxon>Acrodontium</taxon>
    </lineage>
</organism>
<protein>
    <recommendedName>
        <fullName evidence="6">Zinc finger PHD-type domain-containing protein</fullName>
    </recommendedName>
</protein>
<dbReference type="Proteomes" id="UP001303373">
    <property type="component" value="Chromosome 3"/>
</dbReference>
<feature type="compositionally biased region" description="Low complexity" evidence="5">
    <location>
        <begin position="196"/>
        <end position="207"/>
    </location>
</feature>
<dbReference type="InterPro" id="IPR046341">
    <property type="entry name" value="SET_dom_sf"/>
</dbReference>
<name>A0AAQ3M3R0_9PEZI</name>
<reference evidence="7 8" key="1">
    <citation type="submission" date="2023-11" db="EMBL/GenBank/DDBJ databases">
        <title>An acidophilic fungus is an integral part of prey digestion in a carnivorous sundew plant.</title>
        <authorList>
            <person name="Tsai I.J."/>
        </authorList>
    </citation>
    <scope>NUCLEOTIDE SEQUENCE [LARGE SCALE GENOMIC DNA]</scope>
    <source>
        <strain evidence="7">169a</strain>
    </source>
</reference>
<dbReference type="Pfam" id="PF00856">
    <property type="entry name" value="SET"/>
    <property type="match status" value="1"/>
</dbReference>
<evidence type="ECO:0000259" key="6">
    <source>
        <dbReference type="SMART" id="SM00249"/>
    </source>
</evidence>
<evidence type="ECO:0000256" key="3">
    <source>
        <dbReference type="ARBA" id="ARBA00022833"/>
    </source>
</evidence>
<dbReference type="InterPro" id="IPR011011">
    <property type="entry name" value="Znf_FYVE_PHD"/>
</dbReference>
<dbReference type="PANTHER" id="PTHR46462">
    <property type="entry name" value="UPSET, ISOFORM A"/>
    <property type="match status" value="1"/>
</dbReference>
<dbReference type="InterPro" id="IPR013083">
    <property type="entry name" value="Znf_RING/FYVE/PHD"/>
</dbReference>
<feature type="compositionally biased region" description="Polar residues" evidence="5">
    <location>
        <begin position="24"/>
        <end position="38"/>
    </location>
</feature>
<dbReference type="GO" id="GO:0006325">
    <property type="term" value="P:chromatin organization"/>
    <property type="evidence" value="ECO:0007669"/>
    <property type="project" value="UniProtKB-KW"/>
</dbReference>
<dbReference type="Pfam" id="PF00628">
    <property type="entry name" value="PHD"/>
    <property type="match status" value="1"/>
</dbReference>
<keyword evidence="2" id="KW-0863">Zinc-finger</keyword>
<feature type="compositionally biased region" description="Basic residues" evidence="5">
    <location>
        <begin position="473"/>
        <end position="482"/>
    </location>
</feature>
<evidence type="ECO:0000256" key="5">
    <source>
        <dbReference type="SAM" id="MobiDB-lite"/>
    </source>
</evidence>
<feature type="compositionally biased region" description="Polar residues" evidence="5">
    <location>
        <begin position="578"/>
        <end position="607"/>
    </location>
</feature>
<dbReference type="GO" id="GO:0006355">
    <property type="term" value="P:regulation of DNA-templated transcription"/>
    <property type="evidence" value="ECO:0007669"/>
    <property type="project" value="TreeGrafter"/>
</dbReference>